<evidence type="ECO:0000313" key="1">
    <source>
        <dbReference type="EMBL" id="MPC98990.1"/>
    </source>
</evidence>
<dbReference type="Proteomes" id="UP000324222">
    <property type="component" value="Unassembled WGS sequence"/>
</dbReference>
<proteinExistence type="predicted"/>
<dbReference type="EMBL" id="VSRR010116513">
    <property type="protein sequence ID" value="MPC98990.1"/>
    <property type="molecule type" value="Genomic_DNA"/>
</dbReference>
<protein>
    <submittedName>
        <fullName evidence="1">Uncharacterized protein</fullName>
    </submittedName>
</protein>
<reference evidence="1 2" key="1">
    <citation type="submission" date="2019-05" db="EMBL/GenBank/DDBJ databases">
        <title>Another draft genome of Portunus trituberculatus and its Hox gene families provides insights of decapod evolution.</title>
        <authorList>
            <person name="Jeong J.-H."/>
            <person name="Song I."/>
            <person name="Kim S."/>
            <person name="Choi T."/>
            <person name="Kim D."/>
            <person name="Ryu S."/>
            <person name="Kim W."/>
        </authorList>
    </citation>
    <scope>NUCLEOTIDE SEQUENCE [LARGE SCALE GENOMIC DNA]</scope>
    <source>
        <tissue evidence="1">Muscle</tissue>
    </source>
</reference>
<evidence type="ECO:0000313" key="2">
    <source>
        <dbReference type="Proteomes" id="UP000324222"/>
    </source>
</evidence>
<comment type="caution">
    <text evidence="1">The sequence shown here is derived from an EMBL/GenBank/DDBJ whole genome shotgun (WGS) entry which is preliminary data.</text>
</comment>
<keyword evidence="2" id="KW-1185">Reference proteome</keyword>
<dbReference type="AlphaFoldDB" id="A0A5B7JQA4"/>
<sequence length="20" mass="2291">MPVKPSVAVPKVRDSRFMFV</sequence>
<organism evidence="1 2">
    <name type="scientific">Portunus trituberculatus</name>
    <name type="common">Swimming crab</name>
    <name type="synonym">Neptunus trituberculatus</name>
    <dbReference type="NCBI Taxonomy" id="210409"/>
    <lineage>
        <taxon>Eukaryota</taxon>
        <taxon>Metazoa</taxon>
        <taxon>Ecdysozoa</taxon>
        <taxon>Arthropoda</taxon>
        <taxon>Crustacea</taxon>
        <taxon>Multicrustacea</taxon>
        <taxon>Malacostraca</taxon>
        <taxon>Eumalacostraca</taxon>
        <taxon>Eucarida</taxon>
        <taxon>Decapoda</taxon>
        <taxon>Pleocyemata</taxon>
        <taxon>Brachyura</taxon>
        <taxon>Eubrachyura</taxon>
        <taxon>Portunoidea</taxon>
        <taxon>Portunidae</taxon>
        <taxon>Portuninae</taxon>
        <taxon>Portunus</taxon>
    </lineage>
</organism>
<name>A0A5B7JQA4_PORTR</name>
<accession>A0A5B7JQA4</accession>
<gene>
    <name evidence="1" type="ORF">E2C01_094382</name>
</gene>